<evidence type="ECO:0000256" key="2">
    <source>
        <dbReference type="ARBA" id="ARBA00022692"/>
    </source>
</evidence>
<dbReference type="PANTHER" id="PTHR33048:SF47">
    <property type="entry name" value="INTEGRAL MEMBRANE PROTEIN-RELATED"/>
    <property type="match status" value="1"/>
</dbReference>
<keyword evidence="2 7" id="KW-0812">Transmembrane</keyword>
<evidence type="ECO:0000256" key="5">
    <source>
        <dbReference type="ARBA" id="ARBA00038359"/>
    </source>
</evidence>
<feature type="transmembrane region" description="Helical" evidence="7">
    <location>
        <begin position="12"/>
        <end position="33"/>
    </location>
</feature>
<keyword evidence="4 7" id="KW-0472">Membrane</keyword>
<feature type="transmembrane region" description="Helical" evidence="7">
    <location>
        <begin position="97"/>
        <end position="115"/>
    </location>
</feature>
<keyword evidence="3 7" id="KW-1133">Transmembrane helix</keyword>
<feature type="transmembrane region" description="Helical" evidence="7">
    <location>
        <begin position="45"/>
        <end position="66"/>
    </location>
</feature>
<comment type="similarity">
    <text evidence="5">Belongs to the SAT4 family.</text>
</comment>
<evidence type="ECO:0000256" key="6">
    <source>
        <dbReference type="SAM" id="MobiDB-lite"/>
    </source>
</evidence>
<comment type="subcellular location">
    <subcellularLocation>
        <location evidence="1">Membrane</location>
        <topology evidence="1">Multi-pass membrane protein</topology>
    </subcellularLocation>
</comment>
<evidence type="ECO:0000256" key="4">
    <source>
        <dbReference type="ARBA" id="ARBA00023136"/>
    </source>
</evidence>
<feature type="transmembrane region" description="Helical" evidence="7">
    <location>
        <begin position="122"/>
        <end position="147"/>
    </location>
</feature>
<feature type="region of interest" description="Disordered" evidence="6">
    <location>
        <begin position="333"/>
        <end position="392"/>
    </location>
</feature>
<keyword evidence="10" id="KW-1185">Reference proteome</keyword>
<reference evidence="9" key="1">
    <citation type="submission" date="2021-07" db="EMBL/GenBank/DDBJ databases">
        <title>Genome Resource of American Ginseng Black Spot Pathogen Alternaria panax.</title>
        <authorList>
            <person name="Qiu C."/>
            <person name="Wang W."/>
            <person name="Liu Z."/>
        </authorList>
    </citation>
    <scope>NUCLEOTIDE SEQUENCE</scope>
    <source>
        <strain evidence="9">BNCC115425</strain>
    </source>
</reference>
<dbReference type="InterPro" id="IPR052337">
    <property type="entry name" value="SAT4-like"/>
</dbReference>
<feature type="transmembrane region" description="Helical" evidence="7">
    <location>
        <begin position="217"/>
        <end position="237"/>
    </location>
</feature>
<dbReference type="EMBL" id="JAANER010000005">
    <property type="protein sequence ID" value="KAG9189456.1"/>
    <property type="molecule type" value="Genomic_DNA"/>
</dbReference>
<feature type="transmembrane region" description="Helical" evidence="7">
    <location>
        <begin position="183"/>
        <end position="205"/>
    </location>
</feature>
<proteinExistence type="inferred from homology"/>
<name>A0AAD4FGZ3_9PLEO</name>
<evidence type="ECO:0000259" key="8">
    <source>
        <dbReference type="Pfam" id="PF20684"/>
    </source>
</evidence>
<accession>A0AAD4FGZ3</accession>
<feature type="domain" description="Rhodopsin" evidence="8">
    <location>
        <begin position="29"/>
        <end position="283"/>
    </location>
</feature>
<dbReference type="GO" id="GO:0016020">
    <property type="term" value="C:membrane"/>
    <property type="evidence" value="ECO:0007669"/>
    <property type="project" value="UniProtKB-SubCell"/>
</dbReference>
<dbReference type="InterPro" id="IPR049326">
    <property type="entry name" value="Rhodopsin_dom_fungi"/>
</dbReference>
<organism evidence="9 10">
    <name type="scientific">Alternaria panax</name>
    <dbReference type="NCBI Taxonomy" id="48097"/>
    <lineage>
        <taxon>Eukaryota</taxon>
        <taxon>Fungi</taxon>
        <taxon>Dikarya</taxon>
        <taxon>Ascomycota</taxon>
        <taxon>Pezizomycotina</taxon>
        <taxon>Dothideomycetes</taxon>
        <taxon>Pleosporomycetidae</taxon>
        <taxon>Pleosporales</taxon>
        <taxon>Pleosporineae</taxon>
        <taxon>Pleosporaceae</taxon>
        <taxon>Alternaria</taxon>
        <taxon>Alternaria sect. Panax</taxon>
    </lineage>
</organism>
<comment type="caution">
    <text evidence="9">The sequence shown here is derived from an EMBL/GenBank/DDBJ whole genome shotgun (WGS) entry which is preliminary data.</text>
</comment>
<gene>
    <name evidence="9" type="ORF">G6011_06324</name>
</gene>
<dbReference type="AlphaFoldDB" id="A0AAD4FGZ3"/>
<evidence type="ECO:0000256" key="7">
    <source>
        <dbReference type="SAM" id="Phobius"/>
    </source>
</evidence>
<sequence>MNELSESKQPAIFAITILFASISTILVGLRLYHRALIKRFYWDDGLICMAWALAVAQASVFLKFVVLTSQGHHIWNTSTPTVEQRVEADKWNMAQQLLYNPILCLVKASILAFLLRLGDQRMFIYWSLIALWWFNMGHLVSVFFAALTQCLPIHMYWDHYYMDKIIDGKIVNPNYDCYDMATFSLVTAGLAILTDVLILLVPAAMMWNLRMSLRQKLAVSAVLSVGWIVAILSIIRFKAFYDFWYASSTSADPTYNVTITLSGIEANVAIMTACGPALKALVTRYTPHLFSSRSSTRHTTNVYYLHEYEMNSGAGTNKNNQFMTTALHQCDDDGGSQEHIVRHSSSHTDNKSTEAPWAKELATIPSSNTLRTSEADDHASGGKRTLKKQNKQ</sequence>
<protein>
    <recommendedName>
        <fullName evidence="8">Rhodopsin domain-containing protein</fullName>
    </recommendedName>
</protein>
<evidence type="ECO:0000313" key="10">
    <source>
        <dbReference type="Proteomes" id="UP001199106"/>
    </source>
</evidence>
<evidence type="ECO:0000313" key="9">
    <source>
        <dbReference type="EMBL" id="KAG9189456.1"/>
    </source>
</evidence>
<dbReference type="PANTHER" id="PTHR33048">
    <property type="entry name" value="PTH11-LIKE INTEGRAL MEMBRANE PROTEIN (AFU_ORTHOLOGUE AFUA_5G11245)"/>
    <property type="match status" value="1"/>
</dbReference>
<evidence type="ECO:0000256" key="3">
    <source>
        <dbReference type="ARBA" id="ARBA00022989"/>
    </source>
</evidence>
<dbReference type="Proteomes" id="UP001199106">
    <property type="component" value="Unassembled WGS sequence"/>
</dbReference>
<dbReference type="Pfam" id="PF20684">
    <property type="entry name" value="Fung_rhodopsin"/>
    <property type="match status" value="1"/>
</dbReference>
<evidence type="ECO:0000256" key="1">
    <source>
        <dbReference type="ARBA" id="ARBA00004141"/>
    </source>
</evidence>